<dbReference type="GO" id="GO:0032259">
    <property type="term" value="P:methylation"/>
    <property type="evidence" value="ECO:0007669"/>
    <property type="project" value="UniProtKB-KW"/>
</dbReference>
<dbReference type="PANTHER" id="PTHR20881:SF0">
    <property type="entry name" value="3-METHYL-2-OXOBUTANOATE HYDROXYMETHYLTRANSFERASE"/>
    <property type="match status" value="1"/>
</dbReference>
<comment type="similarity">
    <text evidence="2 7">Belongs to the PanB family.</text>
</comment>
<evidence type="ECO:0000256" key="10">
    <source>
        <dbReference type="PIRSR" id="PIRSR000388-3"/>
    </source>
</evidence>
<dbReference type="HAMAP" id="MF_00156">
    <property type="entry name" value="PanB"/>
    <property type="match status" value="1"/>
</dbReference>
<feature type="binding site" evidence="7 9">
    <location>
        <position position="84"/>
    </location>
    <ligand>
        <name>3-methyl-2-oxobutanoate</name>
        <dbReference type="ChEBI" id="CHEBI:11851"/>
    </ligand>
</feature>
<evidence type="ECO:0000256" key="3">
    <source>
        <dbReference type="ARBA" id="ARBA00011424"/>
    </source>
</evidence>
<comment type="subunit">
    <text evidence="3 7">Homodecamer; pentamer of dimers.</text>
</comment>
<evidence type="ECO:0000256" key="5">
    <source>
        <dbReference type="ARBA" id="ARBA00022679"/>
    </source>
</evidence>
<dbReference type="CDD" id="cd06557">
    <property type="entry name" value="KPHMT-like"/>
    <property type="match status" value="1"/>
</dbReference>
<dbReference type="GO" id="GO:0008168">
    <property type="term" value="F:methyltransferase activity"/>
    <property type="evidence" value="ECO:0007669"/>
    <property type="project" value="UniProtKB-KW"/>
</dbReference>
<name>A0A2H0KPT7_9BACT</name>
<keyword evidence="7 10" id="KW-0460">Magnesium</keyword>
<keyword evidence="5 7" id="KW-0808">Transferase</keyword>
<dbReference type="AlphaFoldDB" id="A0A2H0KPT7"/>
<dbReference type="NCBIfam" id="NF001452">
    <property type="entry name" value="PRK00311.1"/>
    <property type="match status" value="1"/>
</dbReference>
<dbReference type="GO" id="GO:0000287">
    <property type="term" value="F:magnesium ion binding"/>
    <property type="evidence" value="ECO:0007669"/>
    <property type="project" value="TreeGrafter"/>
</dbReference>
<dbReference type="InterPro" id="IPR003700">
    <property type="entry name" value="Pantoate_hydroxy_MeTrfase"/>
</dbReference>
<dbReference type="Proteomes" id="UP000231550">
    <property type="component" value="Unassembled WGS sequence"/>
</dbReference>
<comment type="cofactor">
    <cofactor evidence="7 10">
        <name>Mg(2+)</name>
        <dbReference type="ChEBI" id="CHEBI:18420"/>
    </cofactor>
    <text evidence="7 10">Binds 1 Mg(2+) ion per subunit.</text>
</comment>
<feature type="binding site" evidence="7 10">
    <location>
        <position position="84"/>
    </location>
    <ligand>
        <name>Mg(2+)</name>
        <dbReference type="ChEBI" id="CHEBI:18420"/>
    </ligand>
</feature>
<dbReference type="SUPFAM" id="SSF51621">
    <property type="entry name" value="Phosphoenolpyruvate/pyruvate domain"/>
    <property type="match status" value="1"/>
</dbReference>
<evidence type="ECO:0000256" key="1">
    <source>
        <dbReference type="ARBA" id="ARBA00005033"/>
    </source>
</evidence>
<dbReference type="GO" id="GO:0005737">
    <property type="term" value="C:cytoplasm"/>
    <property type="evidence" value="ECO:0007669"/>
    <property type="project" value="UniProtKB-SubCell"/>
</dbReference>
<comment type="subcellular location">
    <subcellularLocation>
        <location evidence="7">Cytoplasm</location>
    </subcellularLocation>
</comment>
<dbReference type="Gene3D" id="3.20.20.60">
    <property type="entry name" value="Phosphoenolpyruvate-binding domains"/>
    <property type="match status" value="1"/>
</dbReference>
<comment type="catalytic activity">
    <reaction evidence="7">
        <text>(6R)-5,10-methylene-5,6,7,8-tetrahydrofolate + 3-methyl-2-oxobutanoate + H2O = 2-dehydropantoate + (6S)-5,6,7,8-tetrahydrofolate</text>
        <dbReference type="Rhea" id="RHEA:11824"/>
        <dbReference type="ChEBI" id="CHEBI:11561"/>
        <dbReference type="ChEBI" id="CHEBI:11851"/>
        <dbReference type="ChEBI" id="CHEBI:15377"/>
        <dbReference type="ChEBI" id="CHEBI:15636"/>
        <dbReference type="ChEBI" id="CHEBI:57453"/>
        <dbReference type="EC" id="2.1.2.11"/>
    </reaction>
</comment>
<dbReference type="PIRSF" id="PIRSF000388">
    <property type="entry name" value="Pantoate_hydroxy_MeTrfase"/>
    <property type="match status" value="1"/>
</dbReference>
<keyword evidence="4 7" id="KW-0566">Pantothenate biosynthesis</keyword>
<dbReference type="EC" id="2.1.2.11" evidence="7"/>
<evidence type="ECO:0000313" key="11">
    <source>
        <dbReference type="EMBL" id="PIQ74149.1"/>
    </source>
</evidence>
<dbReference type="PANTHER" id="PTHR20881">
    <property type="entry name" value="3-METHYL-2-OXOBUTANOATE HYDROXYMETHYLTRANSFERASE"/>
    <property type="match status" value="1"/>
</dbReference>
<sequence>MPKKKTILDFVKMKGKEKITWLVIYDYHTAQRAEEAGIEMILVGDSVGMSIYGYSGTVPVTMDQVVGHAEAVRRGASKTFIIGDMPFGTYQLTVEEAVANAIRFYKEAGVDAIKLEGGVKVAKYIRAIVDAGMSVIGHIGLTPQSSGQLGGFKAQGQTAESAMKVIEDALAVEPAGAFALLVEAVPPEVTAIIAKKLNIPVLSIGAGPYCDGQLLLDIDLLGRGTVFSPKFVKNFVPQAIASLIEETSTDLLNLAKITRRAFVGYVREVKNGTFPDPEKHCYKMLEGELKKLESELAKKDTKEFLAKCHPGL</sequence>
<dbReference type="InterPro" id="IPR015813">
    <property type="entry name" value="Pyrv/PenolPyrv_kinase-like_dom"/>
</dbReference>
<feature type="binding site" evidence="7 10">
    <location>
        <position position="116"/>
    </location>
    <ligand>
        <name>Mg(2+)</name>
        <dbReference type="ChEBI" id="CHEBI:18420"/>
    </ligand>
</feature>
<keyword evidence="7 10" id="KW-0479">Metal-binding</keyword>
<evidence type="ECO:0000313" key="12">
    <source>
        <dbReference type="Proteomes" id="UP000231550"/>
    </source>
</evidence>
<evidence type="ECO:0000256" key="2">
    <source>
        <dbReference type="ARBA" id="ARBA00008676"/>
    </source>
</evidence>
<evidence type="ECO:0000256" key="8">
    <source>
        <dbReference type="PIRSR" id="PIRSR000388-1"/>
    </source>
</evidence>
<organism evidence="11 12">
    <name type="scientific">Candidatus Portnoybacteria bacterium CG11_big_fil_rev_8_21_14_0_20_44_10</name>
    <dbReference type="NCBI Taxonomy" id="1974818"/>
    <lineage>
        <taxon>Bacteria</taxon>
        <taxon>Candidatus Portnoyibacteriota</taxon>
    </lineage>
</organism>
<dbReference type="GO" id="GO:0015940">
    <property type="term" value="P:pantothenate biosynthetic process"/>
    <property type="evidence" value="ECO:0007669"/>
    <property type="project" value="UniProtKB-UniRule"/>
</dbReference>
<evidence type="ECO:0000256" key="7">
    <source>
        <dbReference type="HAMAP-Rule" id="MF_00156"/>
    </source>
</evidence>
<dbReference type="Pfam" id="PF02548">
    <property type="entry name" value="Pantoate_transf"/>
    <property type="match status" value="1"/>
</dbReference>
<comment type="function">
    <text evidence="6 7">Catalyzes the reversible reaction in which hydroxymethyl group from 5,10-methylenetetrahydrofolate is transferred onto alpha-ketoisovalerate to form ketopantoate.</text>
</comment>
<feature type="binding site" evidence="7 9">
    <location>
        <begin position="45"/>
        <end position="46"/>
    </location>
    <ligand>
        <name>3-methyl-2-oxobutanoate</name>
        <dbReference type="ChEBI" id="CHEBI:11851"/>
    </ligand>
</feature>
<evidence type="ECO:0000256" key="9">
    <source>
        <dbReference type="PIRSR" id="PIRSR000388-2"/>
    </source>
</evidence>
<dbReference type="EMBL" id="PCVN01000095">
    <property type="protein sequence ID" value="PIQ74149.1"/>
    <property type="molecule type" value="Genomic_DNA"/>
</dbReference>
<feature type="binding site" evidence="7 10">
    <location>
        <position position="45"/>
    </location>
    <ligand>
        <name>Mg(2+)</name>
        <dbReference type="ChEBI" id="CHEBI:18420"/>
    </ligand>
</feature>
<reference evidence="11 12" key="1">
    <citation type="submission" date="2017-09" db="EMBL/GenBank/DDBJ databases">
        <title>Depth-based differentiation of microbial function through sediment-hosted aquifers and enrichment of novel symbionts in the deep terrestrial subsurface.</title>
        <authorList>
            <person name="Probst A.J."/>
            <person name="Ladd B."/>
            <person name="Jarett J.K."/>
            <person name="Geller-Mcgrath D.E."/>
            <person name="Sieber C.M."/>
            <person name="Emerson J.B."/>
            <person name="Anantharaman K."/>
            <person name="Thomas B.C."/>
            <person name="Malmstrom R."/>
            <person name="Stieglmeier M."/>
            <person name="Klingl A."/>
            <person name="Woyke T."/>
            <person name="Ryan C.M."/>
            <person name="Banfield J.F."/>
        </authorList>
    </citation>
    <scope>NUCLEOTIDE SEQUENCE [LARGE SCALE GENOMIC DNA]</scope>
    <source>
        <strain evidence="11">CG11_big_fil_rev_8_21_14_0_20_44_10</strain>
    </source>
</reference>
<comment type="pathway">
    <text evidence="1 7">Cofactor biosynthesis; (R)-pantothenate biosynthesis; (R)-pantoate from 3-methyl-2-oxobutanoate: step 1/2.</text>
</comment>
<keyword evidence="11" id="KW-0489">Methyltransferase</keyword>
<protein>
    <recommendedName>
        <fullName evidence="7">3-methyl-2-oxobutanoate hydroxymethyltransferase</fullName>
        <ecNumber evidence="7">2.1.2.11</ecNumber>
    </recommendedName>
    <alternativeName>
        <fullName evidence="7">Ketopantoate hydroxymethyltransferase</fullName>
        <shortName evidence="7">KPHMT</shortName>
    </alternativeName>
</protein>
<feature type="binding site" evidence="7 9">
    <location>
        <position position="114"/>
    </location>
    <ligand>
        <name>3-methyl-2-oxobutanoate</name>
        <dbReference type="ChEBI" id="CHEBI:11851"/>
    </ligand>
</feature>
<dbReference type="InterPro" id="IPR040442">
    <property type="entry name" value="Pyrv_kinase-like_dom_sf"/>
</dbReference>
<keyword evidence="7" id="KW-0963">Cytoplasm</keyword>
<dbReference type="UniPathway" id="UPA00028">
    <property type="reaction ID" value="UER00003"/>
</dbReference>
<comment type="caution">
    <text evidence="11">The sequence shown here is derived from an EMBL/GenBank/DDBJ whole genome shotgun (WGS) entry which is preliminary data.</text>
</comment>
<dbReference type="NCBIfam" id="TIGR00222">
    <property type="entry name" value="panB"/>
    <property type="match status" value="1"/>
</dbReference>
<dbReference type="FunFam" id="3.20.20.60:FF:000003">
    <property type="entry name" value="3-methyl-2-oxobutanoate hydroxymethyltransferase"/>
    <property type="match status" value="1"/>
</dbReference>
<evidence type="ECO:0000256" key="6">
    <source>
        <dbReference type="ARBA" id="ARBA00056497"/>
    </source>
</evidence>
<accession>A0A2H0KPT7</accession>
<evidence type="ECO:0000256" key="4">
    <source>
        <dbReference type="ARBA" id="ARBA00022655"/>
    </source>
</evidence>
<gene>
    <name evidence="7 11" type="primary">panB</name>
    <name evidence="11" type="ORF">COV85_03670</name>
</gene>
<proteinExistence type="inferred from homology"/>
<dbReference type="GO" id="GO:0003864">
    <property type="term" value="F:3-methyl-2-oxobutanoate hydroxymethyltransferase activity"/>
    <property type="evidence" value="ECO:0007669"/>
    <property type="project" value="UniProtKB-UniRule"/>
</dbReference>
<feature type="active site" description="Proton acceptor" evidence="7 8">
    <location>
        <position position="183"/>
    </location>
</feature>